<evidence type="ECO:0000313" key="2">
    <source>
        <dbReference type="Proteomes" id="UP001148838"/>
    </source>
</evidence>
<gene>
    <name evidence="1" type="ORF">ANN_11098</name>
</gene>
<protein>
    <submittedName>
        <fullName evidence="1">Uncharacterized protein</fullName>
    </submittedName>
</protein>
<evidence type="ECO:0000313" key="1">
    <source>
        <dbReference type="EMBL" id="KAJ4441247.1"/>
    </source>
</evidence>
<reference evidence="1 2" key="1">
    <citation type="journal article" date="2022" name="Allergy">
        <title>Genome assembly and annotation of Periplaneta americana reveal a comprehensive cockroach allergen profile.</title>
        <authorList>
            <person name="Wang L."/>
            <person name="Xiong Q."/>
            <person name="Saelim N."/>
            <person name="Wang L."/>
            <person name="Nong W."/>
            <person name="Wan A.T."/>
            <person name="Shi M."/>
            <person name="Liu X."/>
            <person name="Cao Q."/>
            <person name="Hui J.H.L."/>
            <person name="Sookrung N."/>
            <person name="Leung T.F."/>
            <person name="Tungtrongchitr A."/>
            <person name="Tsui S.K.W."/>
        </authorList>
    </citation>
    <scope>NUCLEOTIDE SEQUENCE [LARGE SCALE GENOMIC DNA]</scope>
    <source>
        <strain evidence="1">PWHHKU_190912</strain>
    </source>
</reference>
<organism evidence="1 2">
    <name type="scientific">Periplaneta americana</name>
    <name type="common">American cockroach</name>
    <name type="synonym">Blatta americana</name>
    <dbReference type="NCBI Taxonomy" id="6978"/>
    <lineage>
        <taxon>Eukaryota</taxon>
        <taxon>Metazoa</taxon>
        <taxon>Ecdysozoa</taxon>
        <taxon>Arthropoda</taxon>
        <taxon>Hexapoda</taxon>
        <taxon>Insecta</taxon>
        <taxon>Pterygota</taxon>
        <taxon>Neoptera</taxon>
        <taxon>Polyneoptera</taxon>
        <taxon>Dictyoptera</taxon>
        <taxon>Blattodea</taxon>
        <taxon>Blattoidea</taxon>
        <taxon>Blattidae</taxon>
        <taxon>Blattinae</taxon>
        <taxon>Periplaneta</taxon>
    </lineage>
</organism>
<accession>A0ABQ8T5T0</accession>
<keyword evidence="2" id="KW-1185">Reference proteome</keyword>
<sequence>MYINDETPEPFEYLQESLLHKNSIKHATMRVLLFQTIAPGIPLPPHPVLTRWETWLDAVNYYAEHYGKILEVIDALDSTDSSPVAAVKSLPSEQLLEDILFIDSDFKIVSKSITLLESSKLQLSEALNIVVKVSQTVIQNKNSLISEKVKCKLRNIIAKNSAYSQLRIINYVLSGHDKTSEVGVLKNVTFRSSNMHLLHRVMSNSSSSSAFITMCLNRHVCTRRFKRFRSVMMRCVLRSVHPLAMFTGYDKITHKSQRYLYATVTVVPDTSKYRLN</sequence>
<name>A0ABQ8T5T0_PERAM</name>
<dbReference type="EMBL" id="JAJSOF020000015">
    <property type="protein sequence ID" value="KAJ4441247.1"/>
    <property type="molecule type" value="Genomic_DNA"/>
</dbReference>
<dbReference type="Proteomes" id="UP001148838">
    <property type="component" value="Unassembled WGS sequence"/>
</dbReference>
<proteinExistence type="predicted"/>
<comment type="caution">
    <text evidence="1">The sequence shown here is derived from an EMBL/GenBank/DDBJ whole genome shotgun (WGS) entry which is preliminary data.</text>
</comment>